<name>A0A1G7YAN3_9VIBR</name>
<dbReference type="InterPro" id="IPR021431">
    <property type="entry name" value="DUF3080"/>
</dbReference>
<reference evidence="3" key="1">
    <citation type="submission" date="2016-10" db="EMBL/GenBank/DDBJ databases">
        <authorList>
            <person name="Varghese N."/>
            <person name="Submissions S."/>
        </authorList>
    </citation>
    <scope>NUCLEOTIDE SEQUENCE [LARGE SCALE GENOMIC DNA]</scope>
    <source>
        <strain evidence="3">CGMCC 1.10228</strain>
    </source>
</reference>
<evidence type="ECO:0000256" key="1">
    <source>
        <dbReference type="SAM" id="SignalP"/>
    </source>
</evidence>
<accession>A0A1G7YAN3</accession>
<protein>
    <recommendedName>
        <fullName evidence="4">DUF3080 domain-containing protein</fullName>
    </recommendedName>
</protein>
<dbReference type="EMBL" id="FNDD01000005">
    <property type="protein sequence ID" value="SDG93538.1"/>
    <property type="molecule type" value="Genomic_DNA"/>
</dbReference>
<feature type="chain" id="PRO_5011523495" description="DUF3080 domain-containing protein" evidence="1">
    <location>
        <begin position="22"/>
        <end position="340"/>
    </location>
</feature>
<dbReference type="Pfam" id="PF11279">
    <property type="entry name" value="DUF3080"/>
    <property type="match status" value="1"/>
</dbReference>
<evidence type="ECO:0008006" key="4">
    <source>
        <dbReference type="Google" id="ProtNLM"/>
    </source>
</evidence>
<dbReference type="Proteomes" id="UP000198854">
    <property type="component" value="Unassembled WGS sequence"/>
</dbReference>
<dbReference type="AlphaFoldDB" id="A0A1G7YAN3"/>
<keyword evidence="1" id="KW-0732">Signal</keyword>
<sequence>MRKLATLILSLLISGCLGQSAQIEDDFATYLSRIANVQGIEPLATPTTRYTRLPAVRDIKFALSTTSLGLLDSYQLRHCQLFQLIAEKNSILGKVQDEFRDYDYQRQLIIGLGRCIENPAISATLKSQLAEIQAIKFKQLPHRLSNVMFTSQAMRTQLEAHDWLTEADFSHSSQVIHAFATLKQSHLTTLKSATLSAAPIHITPVQQTLEAMPMTGKLDYSLSNASAWLNVLNDQLEQYDARIMCGANRNNTQLNYLTNVFSKFYLAKLQPYLARLNGLYFQYQPVLTLLNQTHPSYRYPLEQHYQQFKVQTQRHVKYWQQLFKRCRVNLGGKLNLSADG</sequence>
<proteinExistence type="predicted"/>
<dbReference type="PROSITE" id="PS51257">
    <property type="entry name" value="PROKAR_LIPOPROTEIN"/>
    <property type="match status" value="1"/>
</dbReference>
<gene>
    <name evidence="2" type="ORF">SAMN04488136_10517</name>
</gene>
<dbReference type="RefSeq" id="WP_176765532.1">
    <property type="nucleotide sequence ID" value="NZ_FNDD01000005.1"/>
</dbReference>
<keyword evidence="3" id="KW-1185">Reference proteome</keyword>
<feature type="signal peptide" evidence="1">
    <location>
        <begin position="1"/>
        <end position="21"/>
    </location>
</feature>
<evidence type="ECO:0000313" key="3">
    <source>
        <dbReference type="Proteomes" id="UP000198854"/>
    </source>
</evidence>
<evidence type="ECO:0000313" key="2">
    <source>
        <dbReference type="EMBL" id="SDG93538.1"/>
    </source>
</evidence>
<organism evidence="2 3">
    <name type="scientific">Vibrio xiamenensis</name>
    <dbReference type="NCBI Taxonomy" id="861298"/>
    <lineage>
        <taxon>Bacteria</taxon>
        <taxon>Pseudomonadati</taxon>
        <taxon>Pseudomonadota</taxon>
        <taxon>Gammaproteobacteria</taxon>
        <taxon>Vibrionales</taxon>
        <taxon>Vibrionaceae</taxon>
        <taxon>Vibrio</taxon>
    </lineage>
</organism>
<dbReference type="STRING" id="861298.SAMN04488136_10517"/>